<dbReference type="AlphaFoldDB" id="A0A9E4MZH5"/>
<dbReference type="PROSITE" id="PS51007">
    <property type="entry name" value="CYTC"/>
    <property type="match status" value="1"/>
</dbReference>
<evidence type="ECO:0000259" key="8">
    <source>
        <dbReference type="PROSITE" id="PS51007"/>
    </source>
</evidence>
<evidence type="ECO:0000256" key="2">
    <source>
        <dbReference type="ARBA" id="ARBA00022617"/>
    </source>
</evidence>
<keyword evidence="2 6" id="KW-0349">Heme</keyword>
<evidence type="ECO:0000256" key="1">
    <source>
        <dbReference type="ARBA" id="ARBA00022448"/>
    </source>
</evidence>
<dbReference type="InterPro" id="IPR036909">
    <property type="entry name" value="Cyt_c-like_dom_sf"/>
</dbReference>
<evidence type="ECO:0000313" key="9">
    <source>
        <dbReference type="EMBL" id="MCG7937489.1"/>
    </source>
</evidence>
<keyword evidence="4" id="KW-0249">Electron transport</keyword>
<evidence type="ECO:0000256" key="6">
    <source>
        <dbReference type="PROSITE-ProRule" id="PRU00433"/>
    </source>
</evidence>
<comment type="caution">
    <text evidence="9">The sequence shown here is derived from an EMBL/GenBank/DDBJ whole genome shotgun (WGS) entry which is preliminary data.</text>
</comment>
<evidence type="ECO:0000256" key="4">
    <source>
        <dbReference type="ARBA" id="ARBA00022982"/>
    </source>
</evidence>
<dbReference type="Gene3D" id="1.10.760.10">
    <property type="entry name" value="Cytochrome c-like domain"/>
    <property type="match status" value="1"/>
</dbReference>
<dbReference type="Proteomes" id="UP000886687">
    <property type="component" value="Unassembled WGS sequence"/>
</dbReference>
<accession>A0A9E4MZH5</accession>
<dbReference type="PRINTS" id="PR00605">
    <property type="entry name" value="CYTCHROMECIC"/>
</dbReference>
<dbReference type="Pfam" id="PF13442">
    <property type="entry name" value="Cytochrome_CBB3"/>
    <property type="match status" value="1"/>
</dbReference>
<keyword evidence="1" id="KW-0813">Transport</keyword>
<protein>
    <submittedName>
        <fullName evidence="9">Cytochrome c</fullName>
    </submittedName>
</protein>
<dbReference type="SUPFAM" id="SSF46626">
    <property type="entry name" value="Cytochrome c"/>
    <property type="match status" value="1"/>
</dbReference>
<dbReference type="InterPro" id="IPR008168">
    <property type="entry name" value="Cyt_C_IC"/>
</dbReference>
<evidence type="ECO:0000256" key="5">
    <source>
        <dbReference type="ARBA" id="ARBA00023004"/>
    </source>
</evidence>
<sequence length="108" mass="12140">MHCAECHKPDASGTTEWRTLDANGKLPPPPLNGTAHTWHHPLSVLRRTVRLGGVPLGGSMPGFSDKLSAEQIDTILAWIQTHWSDEIYRIWHERDTQANTRLQPIKKG</sequence>
<feature type="region of interest" description="Disordered" evidence="7">
    <location>
        <begin position="1"/>
        <end position="37"/>
    </location>
</feature>
<dbReference type="GO" id="GO:0009055">
    <property type="term" value="F:electron transfer activity"/>
    <property type="evidence" value="ECO:0007669"/>
    <property type="project" value="InterPro"/>
</dbReference>
<dbReference type="GO" id="GO:0005506">
    <property type="term" value="F:iron ion binding"/>
    <property type="evidence" value="ECO:0007669"/>
    <property type="project" value="InterPro"/>
</dbReference>
<evidence type="ECO:0000256" key="7">
    <source>
        <dbReference type="SAM" id="MobiDB-lite"/>
    </source>
</evidence>
<dbReference type="GO" id="GO:0020037">
    <property type="term" value="F:heme binding"/>
    <property type="evidence" value="ECO:0007669"/>
    <property type="project" value="InterPro"/>
</dbReference>
<evidence type="ECO:0000256" key="3">
    <source>
        <dbReference type="ARBA" id="ARBA00022723"/>
    </source>
</evidence>
<dbReference type="InterPro" id="IPR009056">
    <property type="entry name" value="Cyt_c-like_dom"/>
</dbReference>
<evidence type="ECO:0000313" key="10">
    <source>
        <dbReference type="Proteomes" id="UP000886687"/>
    </source>
</evidence>
<dbReference type="EMBL" id="JAEPDI010000001">
    <property type="protein sequence ID" value="MCG7937489.1"/>
    <property type="molecule type" value="Genomic_DNA"/>
</dbReference>
<proteinExistence type="predicted"/>
<reference evidence="9" key="1">
    <citation type="journal article" date="2021" name="Proc. Natl. Acad. Sci. U.S.A.">
        <title>Global biogeography of chemosynthetic symbionts reveals both localized and globally distributed symbiont groups. .</title>
        <authorList>
            <person name="Osvatic J.T."/>
            <person name="Wilkins L.G.E."/>
            <person name="Leibrecht L."/>
            <person name="Leray M."/>
            <person name="Zauner S."/>
            <person name="Polzin J."/>
            <person name="Camacho Y."/>
            <person name="Gros O."/>
            <person name="van Gils J.A."/>
            <person name="Eisen J.A."/>
            <person name="Petersen J.M."/>
            <person name="Yuen B."/>
        </authorList>
    </citation>
    <scope>NUCLEOTIDE SEQUENCE</scope>
    <source>
        <strain evidence="9">MAGL173</strain>
    </source>
</reference>
<feature type="compositionally biased region" description="Basic and acidic residues" evidence="7">
    <location>
        <begin position="1"/>
        <end position="10"/>
    </location>
</feature>
<keyword evidence="5 6" id="KW-0408">Iron</keyword>
<keyword evidence="3 6" id="KW-0479">Metal-binding</keyword>
<feature type="domain" description="Cytochrome c" evidence="8">
    <location>
        <begin position="1"/>
        <end position="83"/>
    </location>
</feature>
<gene>
    <name evidence="9" type="ORF">JAZ04_01340</name>
</gene>
<organism evidence="9 10">
    <name type="scientific">Candidatus Thiodiazotropha lotti</name>
    <dbReference type="NCBI Taxonomy" id="2792787"/>
    <lineage>
        <taxon>Bacteria</taxon>
        <taxon>Pseudomonadati</taxon>
        <taxon>Pseudomonadota</taxon>
        <taxon>Gammaproteobacteria</taxon>
        <taxon>Chromatiales</taxon>
        <taxon>Sedimenticolaceae</taxon>
        <taxon>Candidatus Thiodiazotropha</taxon>
    </lineage>
</organism>
<name>A0A9E4MZH5_9GAMM</name>